<evidence type="ECO:0000313" key="3">
    <source>
        <dbReference type="Proteomes" id="UP000008743"/>
    </source>
</evidence>
<dbReference type="AlphaFoldDB" id="A0A0D2U3Y7"/>
<evidence type="ECO:0000313" key="2">
    <source>
        <dbReference type="EMBL" id="KJE89906.1"/>
    </source>
</evidence>
<sequence length="138" mass="15237">MRCRFSMWQHDASFRRGLTLLLPSQPQQELMYTCIPASACLARRHVAVARVETRVSVRGFWHLARAKIERTANGGSVGSGEIGAMLHVCGLCDSLSLAKGYGMTSEEVVYRLLTQQEPPARKNKTRTEAASACVSPTR</sequence>
<proteinExistence type="predicted"/>
<accession>A0A0D2U3Y7</accession>
<reference evidence="3" key="1">
    <citation type="submission" date="2011-02" db="EMBL/GenBank/DDBJ databases">
        <title>The Genome Sequence of Capsaspora owczarzaki ATCC 30864.</title>
        <authorList>
            <person name="Russ C."/>
            <person name="Cuomo C."/>
            <person name="Burger G."/>
            <person name="Gray M.W."/>
            <person name="Holland P.W.H."/>
            <person name="King N."/>
            <person name="Lang F.B.F."/>
            <person name="Roger A.J."/>
            <person name="Ruiz-Trillo I."/>
            <person name="Young S.K."/>
            <person name="Zeng Q."/>
            <person name="Gargeya S."/>
            <person name="Alvarado L."/>
            <person name="Berlin A."/>
            <person name="Chapman S.B."/>
            <person name="Chen Z."/>
            <person name="Freedman E."/>
            <person name="Gellesch M."/>
            <person name="Goldberg J."/>
            <person name="Griggs A."/>
            <person name="Gujja S."/>
            <person name="Heilman E."/>
            <person name="Heiman D."/>
            <person name="Howarth C."/>
            <person name="Mehta T."/>
            <person name="Neiman D."/>
            <person name="Pearson M."/>
            <person name="Roberts A."/>
            <person name="Saif S."/>
            <person name="Shea T."/>
            <person name="Shenoy N."/>
            <person name="Sisk P."/>
            <person name="Stolte C."/>
            <person name="Sykes S."/>
            <person name="White J."/>
            <person name="Yandava C."/>
            <person name="Haas B."/>
            <person name="Nusbaum C."/>
            <person name="Birren B."/>
        </authorList>
    </citation>
    <scope>NUCLEOTIDE SEQUENCE</scope>
    <source>
        <strain evidence="3">ATCC 30864</strain>
    </source>
</reference>
<protein>
    <submittedName>
        <fullName evidence="2">Uncharacterized protein</fullName>
    </submittedName>
</protein>
<dbReference type="InParanoid" id="A0A0D2U3Y7"/>
<dbReference type="Proteomes" id="UP000008743">
    <property type="component" value="Unassembled WGS sequence"/>
</dbReference>
<name>A0A0D2U3Y7_CAPO3</name>
<feature type="region of interest" description="Disordered" evidence="1">
    <location>
        <begin position="118"/>
        <end position="138"/>
    </location>
</feature>
<dbReference type="EMBL" id="KE346361">
    <property type="protein sequence ID" value="KJE89906.1"/>
    <property type="molecule type" value="Genomic_DNA"/>
</dbReference>
<evidence type="ECO:0000256" key="1">
    <source>
        <dbReference type="SAM" id="MobiDB-lite"/>
    </source>
</evidence>
<organism evidence="2 3">
    <name type="scientific">Capsaspora owczarzaki (strain ATCC 30864)</name>
    <dbReference type="NCBI Taxonomy" id="595528"/>
    <lineage>
        <taxon>Eukaryota</taxon>
        <taxon>Filasterea</taxon>
        <taxon>Capsaspora</taxon>
    </lineage>
</organism>
<gene>
    <name evidence="2" type="ORF">CAOG_009412</name>
</gene>
<keyword evidence="3" id="KW-1185">Reference proteome</keyword>